<organism evidence="3 4">
    <name type="scientific">Dendrothele bispora (strain CBS 962.96)</name>
    <dbReference type="NCBI Taxonomy" id="1314807"/>
    <lineage>
        <taxon>Eukaryota</taxon>
        <taxon>Fungi</taxon>
        <taxon>Dikarya</taxon>
        <taxon>Basidiomycota</taxon>
        <taxon>Agaricomycotina</taxon>
        <taxon>Agaricomycetes</taxon>
        <taxon>Agaricomycetidae</taxon>
        <taxon>Agaricales</taxon>
        <taxon>Agaricales incertae sedis</taxon>
        <taxon>Dendrothele</taxon>
    </lineage>
</organism>
<proteinExistence type="predicted"/>
<name>A0A4S8LBE6_DENBC</name>
<keyword evidence="4" id="KW-1185">Reference proteome</keyword>
<feature type="region of interest" description="Disordered" evidence="1">
    <location>
        <begin position="31"/>
        <end position="55"/>
    </location>
</feature>
<protein>
    <recommendedName>
        <fullName evidence="5">Transmembrane protein</fullName>
    </recommendedName>
</protein>
<keyword evidence="2" id="KW-1133">Transmembrane helix</keyword>
<sequence>MECYSFRSSRSFYAHSHPCLNQSFDLVTHADTSSSLPTSTSVSDSPSSSLSPESDAKSTHQLLVTGLVLGFIDLIIVGVILCIGKENVSELEEEVYGEIG</sequence>
<reference evidence="3 4" key="1">
    <citation type="journal article" date="2019" name="Nat. Ecol. Evol.">
        <title>Megaphylogeny resolves global patterns of mushroom evolution.</title>
        <authorList>
            <person name="Varga T."/>
            <person name="Krizsan K."/>
            <person name="Foldi C."/>
            <person name="Dima B."/>
            <person name="Sanchez-Garcia M."/>
            <person name="Sanchez-Ramirez S."/>
            <person name="Szollosi G.J."/>
            <person name="Szarkandi J.G."/>
            <person name="Papp V."/>
            <person name="Albert L."/>
            <person name="Andreopoulos W."/>
            <person name="Angelini C."/>
            <person name="Antonin V."/>
            <person name="Barry K.W."/>
            <person name="Bougher N.L."/>
            <person name="Buchanan P."/>
            <person name="Buyck B."/>
            <person name="Bense V."/>
            <person name="Catcheside P."/>
            <person name="Chovatia M."/>
            <person name="Cooper J."/>
            <person name="Damon W."/>
            <person name="Desjardin D."/>
            <person name="Finy P."/>
            <person name="Geml J."/>
            <person name="Haridas S."/>
            <person name="Hughes K."/>
            <person name="Justo A."/>
            <person name="Karasinski D."/>
            <person name="Kautmanova I."/>
            <person name="Kiss B."/>
            <person name="Kocsube S."/>
            <person name="Kotiranta H."/>
            <person name="LaButti K.M."/>
            <person name="Lechner B.E."/>
            <person name="Liimatainen K."/>
            <person name="Lipzen A."/>
            <person name="Lukacs Z."/>
            <person name="Mihaltcheva S."/>
            <person name="Morgado L.N."/>
            <person name="Niskanen T."/>
            <person name="Noordeloos M.E."/>
            <person name="Ohm R.A."/>
            <person name="Ortiz-Santana B."/>
            <person name="Ovrebo C."/>
            <person name="Racz N."/>
            <person name="Riley R."/>
            <person name="Savchenko A."/>
            <person name="Shiryaev A."/>
            <person name="Soop K."/>
            <person name="Spirin V."/>
            <person name="Szebenyi C."/>
            <person name="Tomsovsky M."/>
            <person name="Tulloss R.E."/>
            <person name="Uehling J."/>
            <person name="Grigoriev I.V."/>
            <person name="Vagvolgyi C."/>
            <person name="Papp T."/>
            <person name="Martin F.M."/>
            <person name="Miettinen O."/>
            <person name="Hibbett D.S."/>
            <person name="Nagy L.G."/>
        </authorList>
    </citation>
    <scope>NUCLEOTIDE SEQUENCE [LARGE SCALE GENOMIC DNA]</scope>
    <source>
        <strain evidence="3 4">CBS 962.96</strain>
    </source>
</reference>
<feature type="compositionally biased region" description="Low complexity" evidence="1">
    <location>
        <begin position="31"/>
        <end position="53"/>
    </location>
</feature>
<keyword evidence="2" id="KW-0812">Transmembrane</keyword>
<evidence type="ECO:0000313" key="4">
    <source>
        <dbReference type="Proteomes" id="UP000297245"/>
    </source>
</evidence>
<keyword evidence="2" id="KW-0472">Membrane</keyword>
<evidence type="ECO:0000313" key="3">
    <source>
        <dbReference type="EMBL" id="THU86162.1"/>
    </source>
</evidence>
<accession>A0A4S8LBE6</accession>
<dbReference type="EMBL" id="ML179510">
    <property type="protein sequence ID" value="THU86162.1"/>
    <property type="molecule type" value="Genomic_DNA"/>
</dbReference>
<dbReference type="Proteomes" id="UP000297245">
    <property type="component" value="Unassembled WGS sequence"/>
</dbReference>
<feature type="transmembrane region" description="Helical" evidence="2">
    <location>
        <begin position="62"/>
        <end position="83"/>
    </location>
</feature>
<evidence type="ECO:0000256" key="2">
    <source>
        <dbReference type="SAM" id="Phobius"/>
    </source>
</evidence>
<dbReference type="AlphaFoldDB" id="A0A4S8LBE6"/>
<gene>
    <name evidence="3" type="ORF">K435DRAFT_970433</name>
</gene>
<evidence type="ECO:0000256" key="1">
    <source>
        <dbReference type="SAM" id="MobiDB-lite"/>
    </source>
</evidence>
<evidence type="ECO:0008006" key="5">
    <source>
        <dbReference type="Google" id="ProtNLM"/>
    </source>
</evidence>